<dbReference type="Proteomes" id="UP000568106">
    <property type="component" value="Unassembled WGS sequence"/>
</dbReference>
<accession>A0A7W8IJB4</accession>
<evidence type="ECO:0000313" key="1">
    <source>
        <dbReference type="EMBL" id="MBB5317243.1"/>
    </source>
</evidence>
<dbReference type="GO" id="GO:0016788">
    <property type="term" value="F:hydrolase activity, acting on ester bonds"/>
    <property type="evidence" value="ECO:0007669"/>
    <property type="project" value="InterPro"/>
</dbReference>
<dbReference type="NCBIfam" id="TIGR00028">
    <property type="entry name" value="Mtu_PIN_fam"/>
    <property type="match status" value="1"/>
</dbReference>
<keyword evidence="2" id="KW-1185">Reference proteome</keyword>
<dbReference type="SUPFAM" id="SSF88723">
    <property type="entry name" value="PIN domain-like"/>
    <property type="match status" value="1"/>
</dbReference>
<reference evidence="1" key="1">
    <citation type="submission" date="2020-08" db="EMBL/GenBank/DDBJ databases">
        <title>Genomic Encyclopedia of Type Strains, Phase IV (KMG-V): Genome sequencing to study the core and pangenomes of soil and plant-associated prokaryotes.</title>
        <authorList>
            <person name="Whitman W."/>
        </authorList>
    </citation>
    <scope>NUCLEOTIDE SEQUENCE [LARGE SCALE GENOMIC DNA]</scope>
    <source>
        <strain evidence="1">M8UP27</strain>
    </source>
</reference>
<dbReference type="EMBL" id="JACHDY010000002">
    <property type="protein sequence ID" value="MBB5317243.1"/>
    <property type="molecule type" value="Genomic_DNA"/>
</dbReference>
<name>A0A7W8IJB4_9BACT</name>
<comment type="caution">
    <text evidence="1">The sequence shown here is derived from an EMBL/GenBank/DDBJ whole genome shotgun (WGS) entry which is preliminary data.</text>
</comment>
<proteinExistence type="predicted"/>
<organism evidence="1 2">
    <name type="scientific">Tunturiibacter empetritectus</name>
    <dbReference type="NCBI Taxonomy" id="3069691"/>
    <lineage>
        <taxon>Bacteria</taxon>
        <taxon>Pseudomonadati</taxon>
        <taxon>Acidobacteriota</taxon>
        <taxon>Terriglobia</taxon>
        <taxon>Terriglobales</taxon>
        <taxon>Acidobacteriaceae</taxon>
        <taxon>Tunturiibacter</taxon>
    </lineage>
</organism>
<gene>
    <name evidence="1" type="ORF">HDF09_001912</name>
</gene>
<sequence length="155" mass="17237">MDRRACTNTFLFPDVNVLLALAHGIHPHHDVALSFFSEMDIAASGSFFYLCRFTQLGLLRLLTNRSAMGADVLTQADAWAAYDRFSEFWNGTLLEEPPGIDKEFRRRTSRDEVSPKVWADGYLAAFAAAGAMQLVTFDRGLSLRSKGSVLLRTAS</sequence>
<dbReference type="InterPro" id="IPR006226">
    <property type="entry name" value="Mtu_PIN"/>
</dbReference>
<evidence type="ECO:0000313" key="2">
    <source>
        <dbReference type="Proteomes" id="UP000568106"/>
    </source>
</evidence>
<dbReference type="InterPro" id="IPR029060">
    <property type="entry name" value="PIN-like_dom_sf"/>
</dbReference>
<dbReference type="AlphaFoldDB" id="A0A7W8IJB4"/>
<protein>
    <submittedName>
        <fullName evidence="1">Uncharacterized protein</fullName>
    </submittedName>
</protein>